<evidence type="ECO:0000256" key="4">
    <source>
        <dbReference type="ARBA" id="ARBA00023157"/>
    </source>
</evidence>
<dbReference type="CDD" id="cd00064">
    <property type="entry name" value="FU"/>
    <property type="match status" value="1"/>
</dbReference>
<name>A0A8C6UMQ2_9GOBI</name>
<dbReference type="Ensembl" id="ENSNMLT00000039247.1">
    <property type="protein sequence ID" value="ENSNMLP00000035240.1"/>
    <property type="gene ID" value="ENSNMLG00000021869.1"/>
</dbReference>
<dbReference type="InterPro" id="IPR006212">
    <property type="entry name" value="Furin_repeat"/>
</dbReference>
<dbReference type="Gene3D" id="2.10.220.10">
    <property type="entry name" value="Hormone Receptor, Insulin-like Growth Factor Receptor 1, Chain A, domain 2"/>
    <property type="match status" value="1"/>
</dbReference>
<reference evidence="7" key="1">
    <citation type="submission" date="2025-08" db="UniProtKB">
        <authorList>
            <consortium name="Ensembl"/>
        </authorList>
    </citation>
    <scope>IDENTIFICATION</scope>
</reference>
<comment type="subcellular location">
    <subcellularLocation>
        <location evidence="1">Secreted</location>
    </subcellularLocation>
</comment>
<dbReference type="GO" id="GO:0005576">
    <property type="term" value="C:extracellular region"/>
    <property type="evidence" value="ECO:0007669"/>
    <property type="project" value="UniProtKB-SubCell"/>
</dbReference>
<dbReference type="InterPro" id="IPR009030">
    <property type="entry name" value="Growth_fac_rcpt_cys_sf"/>
</dbReference>
<dbReference type="InterPro" id="IPR043601">
    <property type="entry name" value="Rspo_Fu-CRD_dom"/>
</dbReference>
<keyword evidence="2" id="KW-0964">Secreted</keyword>
<accession>A0A8C6UMQ2</accession>
<evidence type="ECO:0000256" key="5">
    <source>
        <dbReference type="ARBA" id="ARBA00023180"/>
    </source>
</evidence>
<organism evidence="7 8">
    <name type="scientific">Neogobius melanostomus</name>
    <name type="common">round goby</name>
    <dbReference type="NCBI Taxonomy" id="47308"/>
    <lineage>
        <taxon>Eukaryota</taxon>
        <taxon>Metazoa</taxon>
        <taxon>Chordata</taxon>
        <taxon>Craniata</taxon>
        <taxon>Vertebrata</taxon>
        <taxon>Euteleostomi</taxon>
        <taxon>Actinopterygii</taxon>
        <taxon>Neopterygii</taxon>
        <taxon>Teleostei</taxon>
        <taxon>Neoteleostei</taxon>
        <taxon>Acanthomorphata</taxon>
        <taxon>Gobiaria</taxon>
        <taxon>Gobiiformes</taxon>
        <taxon>Gobioidei</taxon>
        <taxon>Gobiidae</taxon>
        <taxon>Benthophilinae</taxon>
        <taxon>Neogobiini</taxon>
        <taxon>Neogobius</taxon>
    </lineage>
</organism>
<proteinExistence type="predicted"/>
<dbReference type="InterPro" id="IPR051514">
    <property type="entry name" value="R-spondin"/>
</dbReference>
<feature type="domain" description="R-spondin Fu-CRD" evidence="6">
    <location>
        <begin position="12"/>
        <end position="101"/>
    </location>
</feature>
<dbReference type="AlphaFoldDB" id="A0A8C6UMQ2"/>
<evidence type="ECO:0000313" key="8">
    <source>
        <dbReference type="Proteomes" id="UP000694523"/>
    </source>
</evidence>
<evidence type="ECO:0000256" key="3">
    <source>
        <dbReference type="ARBA" id="ARBA00022729"/>
    </source>
</evidence>
<dbReference type="SMART" id="SM00261">
    <property type="entry name" value="FU"/>
    <property type="match status" value="2"/>
</dbReference>
<dbReference type="SUPFAM" id="SSF57184">
    <property type="entry name" value="Growth factor receptor domain"/>
    <property type="match status" value="1"/>
</dbReference>
<protein>
    <submittedName>
        <fullName evidence="7">R-spondin 4</fullName>
    </submittedName>
</protein>
<reference evidence="7" key="2">
    <citation type="submission" date="2025-09" db="UniProtKB">
        <authorList>
            <consortium name="Ensembl"/>
        </authorList>
    </citation>
    <scope>IDENTIFICATION</scope>
</reference>
<dbReference type="Pfam" id="PF15913">
    <property type="entry name" value="Furin-like_2"/>
    <property type="match status" value="1"/>
</dbReference>
<sequence>KSSKEQGKVMFGCLECSRDNGCVRCPERLFLFLQRDGMSHHGTCLLTCPPGHYEQKGKDMNRCMSTCSILLRDFCTKCKAGFQLYKGKCLSRCPQGTFPHHTDCLGECIASLLGFIRLFPLKNRTKLLVASIRTLASQQEGSQLNQISGSYHCLLAPTGEWSEWGVCQRDGATCGYRWGKQTRTRGTSDNQTTTYCPLQAEMQRCRMKKRCTPPKKGTSLMFLLHTVKAARQKRLETPDLEHVVPKLWGRLPLHHLGNPTVC</sequence>
<dbReference type="Proteomes" id="UP000694523">
    <property type="component" value="Unplaced"/>
</dbReference>
<dbReference type="PANTHER" id="PTHR46987:SF6">
    <property type="entry name" value="R-SPONDIN-4"/>
    <property type="match status" value="1"/>
</dbReference>
<keyword evidence="5" id="KW-0325">Glycoprotein</keyword>
<evidence type="ECO:0000313" key="7">
    <source>
        <dbReference type="Ensembl" id="ENSNMLP00000035240.1"/>
    </source>
</evidence>
<evidence type="ECO:0000256" key="2">
    <source>
        <dbReference type="ARBA" id="ARBA00022525"/>
    </source>
</evidence>
<keyword evidence="3" id="KW-0732">Signal</keyword>
<keyword evidence="4" id="KW-1015">Disulfide bond</keyword>
<evidence type="ECO:0000259" key="6">
    <source>
        <dbReference type="Pfam" id="PF15913"/>
    </source>
</evidence>
<keyword evidence="8" id="KW-1185">Reference proteome</keyword>
<dbReference type="PANTHER" id="PTHR46987">
    <property type="entry name" value="NEUROHYPOPHYSIAL HORMONES, N-TERMINAL DOMAIN CONTAINING PROTEIN"/>
    <property type="match status" value="1"/>
</dbReference>
<evidence type="ECO:0000256" key="1">
    <source>
        <dbReference type="ARBA" id="ARBA00004613"/>
    </source>
</evidence>